<organism evidence="2 3">
    <name type="scientific">Mycoemilia scoparia</name>
    <dbReference type="NCBI Taxonomy" id="417184"/>
    <lineage>
        <taxon>Eukaryota</taxon>
        <taxon>Fungi</taxon>
        <taxon>Fungi incertae sedis</taxon>
        <taxon>Zoopagomycota</taxon>
        <taxon>Kickxellomycotina</taxon>
        <taxon>Kickxellomycetes</taxon>
        <taxon>Kickxellales</taxon>
        <taxon>Kickxellaceae</taxon>
        <taxon>Mycoemilia</taxon>
    </lineage>
</organism>
<dbReference type="Proteomes" id="UP001150538">
    <property type="component" value="Unassembled WGS sequence"/>
</dbReference>
<feature type="region of interest" description="Disordered" evidence="1">
    <location>
        <begin position="1"/>
        <end position="143"/>
    </location>
</feature>
<sequence>MESRGRGGHGRGRGRGGNGQRHNSRGFRNLTPYQRQLVKKKTEKNQRSNVRRKYFKQIEKHDDGENGDHQAIEMDDEQQSEFLHKLLMGDEDKQVSKGENTKKSLNGNESDRGENDNDDDEDIDSDVSSSNSSSLNQKSSTSKIVSHVILSHIHLSKYIYAKKKRVPLA</sequence>
<name>A0A9W7ZSK8_9FUNG</name>
<keyword evidence="3" id="KW-1185">Reference proteome</keyword>
<feature type="compositionally biased region" description="Low complexity" evidence="1">
    <location>
        <begin position="126"/>
        <end position="142"/>
    </location>
</feature>
<accession>A0A9W7ZSK8</accession>
<feature type="compositionally biased region" description="Acidic residues" evidence="1">
    <location>
        <begin position="116"/>
        <end position="125"/>
    </location>
</feature>
<gene>
    <name evidence="2" type="ORF">H4219_005702</name>
</gene>
<dbReference type="AlphaFoldDB" id="A0A9W7ZSK8"/>
<feature type="compositionally biased region" description="Basic residues" evidence="1">
    <location>
        <begin position="1"/>
        <end position="14"/>
    </location>
</feature>
<protein>
    <submittedName>
        <fullName evidence="2">Uncharacterized protein</fullName>
    </submittedName>
</protein>
<dbReference type="EMBL" id="JANBPU010000371">
    <property type="protein sequence ID" value="KAJ1912168.1"/>
    <property type="molecule type" value="Genomic_DNA"/>
</dbReference>
<reference evidence="2" key="1">
    <citation type="submission" date="2022-07" db="EMBL/GenBank/DDBJ databases">
        <title>Phylogenomic reconstructions and comparative analyses of Kickxellomycotina fungi.</title>
        <authorList>
            <person name="Reynolds N.K."/>
            <person name="Stajich J.E."/>
            <person name="Barry K."/>
            <person name="Grigoriev I.V."/>
            <person name="Crous P."/>
            <person name="Smith M.E."/>
        </authorList>
    </citation>
    <scope>NUCLEOTIDE SEQUENCE</scope>
    <source>
        <strain evidence="2">NBRC 100468</strain>
    </source>
</reference>
<evidence type="ECO:0000313" key="3">
    <source>
        <dbReference type="Proteomes" id="UP001150538"/>
    </source>
</evidence>
<feature type="compositionally biased region" description="Basic and acidic residues" evidence="1">
    <location>
        <begin position="56"/>
        <end position="72"/>
    </location>
</feature>
<feature type="compositionally biased region" description="Basic and acidic residues" evidence="1">
    <location>
        <begin position="82"/>
        <end position="102"/>
    </location>
</feature>
<evidence type="ECO:0000313" key="2">
    <source>
        <dbReference type="EMBL" id="KAJ1912168.1"/>
    </source>
</evidence>
<evidence type="ECO:0000256" key="1">
    <source>
        <dbReference type="SAM" id="MobiDB-lite"/>
    </source>
</evidence>
<comment type="caution">
    <text evidence="2">The sequence shown here is derived from an EMBL/GenBank/DDBJ whole genome shotgun (WGS) entry which is preliminary data.</text>
</comment>
<proteinExistence type="predicted"/>